<feature type="transmembrane region" description="Helical" evidence="1">
    <location>
        <begin position="289"/>
        <end position="312"/>
    </location>
</feature>
<comment type="caution">
    <text evidence="2">The sequence shown here is derived from an EMBL/GenBank/DDBJ whole genome shotgun (WGS) entry which is preliminary data.</text>
</comment>
<dbReference type="PANTHER" id="PTHR30354">
    <property type="entry name" value="GNT FAMILY GLUCONATE TRANSPORTER"/>
    <property type="match status" value="1"/>
</dbReference>
<evidence type="ECO:0000313" key="2">
    <source>
        <dbReference type="EMBL" id="MDM4013946.1"/>
    </source>
</evidence>
<dbReference type="PANTHER" id="PTHR30354:SF25">
    <property type="entry name" value="INNER MEMBRANE PERMEASE YGBN"/>
    <property type="match status" value="1"/>
</dbReference>
<accession>A0ABT7PCI1</accession>
<feature type="transmembrane region" description="Helical" evidence="1">
    <location>
        <begin position="418"/>
        <end position="438"/>
    </location>
</feature>
<keyword evidence="3" id="KW-1185">Reference proteome</keyword>
<keyword evidence="1" id="KW-1133">Transmembrane helix</keyword>
<evidence type="ECO:0000256" key="1">
    <source>
        <dbReference type="SAM" id="Phobius"/>
    </source>
</evidence>
<keyword evidence="1" id="KW-0812">Transmembrane</keyword>
<feature type="transmembrane region" description="Helical" evidence="1">
    <location>
        <begin position="468"/>
        <end position="486"/>
    </location>
</feature>
<dbReference type="InterPro" id="IPR003474">
    <property type="entry name" value="Glcn_transporter"/>
</dbReference>
<feature type="transmembrane region" description="Helical" evidence="1">
    <location>
        <begin position="170"/>
        <end position="200"/>
    </location>
</feature>
<reference evidence="2 3" key="1">
    <citation type="submission" date="2023-06" db="EMBL/GenBank/DDBJ databases">
        <title>Roseiconus lacunae JC819 isolated from Gulf of Mannar region, Tamil Nadu.</title>
        <authorList>
            <person name="Pk S."/>
            <person name="Ch S."/>
            <person name="Ch V.R."/>
        </authorList>
    </citation>
    <scope>NUCLEOTIDE SEQUENCE [LARGE SCALE GENOMIC DNA]</scope>
    <source>
        <strain evidence="2 3">JC819</strain>
    </source>
</reference>
<proteinExistence type="predicted"/>
<feature type="transmembrane region" description="Helical" evidence="1">
    <location>
        <begin position="445"/>
        <end position="462"/>
    </location>
</feature>
<evidence type="ECO:0000313" key="3">
    <source>
        <dbReference type="Proteomes" id="UP001239462"/>
    </source>
</evidence>
<feature type="transmembrane region" description="Helical" evidence="1">
    <location>
        <begin position="128"/>
        <end position="150"/>
    </location>
</feature>
<feature type="transmembrane region" description="Helical" evidence="1">
    <location>
        <begin position="390"/>
        <end position="412"/>
    </location>
</feature>
<organism evidence="2 3">
    <name type="scientific">Roseiconus lacunae</name>
    <dbReference type="NCBI Taxonomy" id="2605694"/>
    <lineage>
        <taxon>Bacteria</taxon>
        <taxon>Pseudomonadati</taxon>
        <taxon>Planctomycetota</taxon>
        <taxon>Planctomycetia</taxon>
        <taxon>Pirellulales</taxon>
        <taxon>Pirellulaceae</taxon>
        <taxon>Roseiconus</taxon>
    </lineage>
</organism>
<name>A0ABT7PCI1_9BACT</name>
<dbReference type="NCBIfam" id="TIGR00791">
    <property type="entry name" value="gntP"/>
    <property type="match status" value="1"/>
</dbReference>
<sequence>MPTLIDAALFGLPDPFGFLTTEAVAQSTPHMFGLTSLFGQPCLGQPCFLAQAAESVVAETTLQPAPLIALLAIGIALLLVLILKLKLSAFLALLIVSVLVAATSRLVNPEAVPLTQVADTIVTSMGGALGFIATIIGVGAIFGAILEHSGGTQSLANYLVRKFGAKHAPWAMLLTGFIISVPVFLDVALVILAPLLYALARDTKRPFLHFGLPLVAGLAVTHGFVPPTPGPVAVAYFLGVNLGWVILFGVLVGLPTALICGPPLCILLSKGVELPMPEEEFIEETKVELPSVGFILALIGLPIGMILANTIVEQWYASGLPEGLSRQERGAQLSQLLADSPLPMQLISFFGHPVIALLISTIIALYFLGTRRGVDRETLLDISTKALGPAGIIILITGAGGVFKGVLAATGITDAMEIMFADSGISVLLLAWMFATLIRIAQGSATVAMLTAAGLMGNFTVGMTQPQLALIAVAIAAGATGFSHVNDSGFWMISRYFKMSEGQTLRTWGVISTCISFVGFGIATILWQFFG</sequence>
<feature type="transmembrane region" description="Helical" evidence="1">
    <location>
        <begin position="346"/>
        <end position="369"/>
    </location>
</feature>
<feature type="transmembrane region" description="Helical" evidence="1">
    <location>
        <begin position="207"/>
        <end position="225"/>
    </location>
</feature>
<feature type="transmembrane region" description="Helical" evidence="1">
    <location>
        <begin position="89"/>
        <end position="107"/>
    </location>
</feature>
<feature type="transmembrane region" description="Helical" evidence="1">
    <location>
        <begin position="245"/>
        <end position="268"/>
    </location>
</feature>
<feature type="transmembrane region" description="Helical" evidence="1">
    <location>
        <begin position="507"/>
        <end position="530"/>
    </location>
</feature>
<feature type="transmembrane region" description="Helical" evidence="1">
    <location>
        <begin position="65"/>
        <end position="83"/>
    </location>
</feature>
<gene>
    <name evidence="2" type="ORF">QTN89_00800</name>
</gene>
<dbReference type="EMBL" id="JASZZN010000001">
    <property type="protein sequence ID" value="MDM4013946.1"/>
    <property type="molecule type" value="Genomic_DNA"/>
</dbReference>
<dbReference type="Pfam" id="PF02447">
    <property type="entry name" value="GntP_permease"/>
    <property type="match status" value="1"/>
</dbReference>
<protein>
    <submittedName>
        <fullName evidence="2">Gluconate:H+ symporter</fullName>
    </submittedName>
</protein>
<dbReference type="Proteomes" id="UP001239462">
    <property type="component" value="Unassembled WGS sequence"/>
</dbReference>
<keyword evidence="1" id="KW-0472">Membrane</keyword>
<dbReference type="RefSeq" id="WP_200836521.1">
    <property type="nucleotide sequence ID" value="NZ_JASZZN010000001.1"/>
</dbReference>